<dbReference type="Pfam" id="PF23823">
    <property type="entry name" value="DUF7193"/>
    <property type="match status" value="1"/>
</dbReference>
<reference evidence="1" key="1">
    <citation type="submission" date="2024-07" db="EMBL/GenBank/DDBJ databases">
        <authorList>
            <person name="Bringhurst R.M."/>
            <person name="Homer T.E."/>
        </authorList>
    </citation>
    <scope>NUCLEOTIDE SEQUENCE</scope>
</reference>
<dbReference type="InterPro" id="IPR055617">
    <property type="entry name" value="DUF7193"/>
</dbReference>
<organism evidence="1">
    <name type="scientific">Pseudomonas phage RVTF4</name>
    <dbReference type="NCBI Taxonomy" id="3236931"/>
    <lineage>
        <taxon>Viruses</taxon>
    </lineage>
</organism>
<protein>
    <recommendedName>
        <fullName evidence="2">Virion structural protein</fullName>
    </recommendedName>
</protein>
<evidence type="ECO:0000313" key="1">
    <source>
        <dbReference type="EMBL" id="XDJ14648.1"/>
    </source>
</evidence>
<dbReference type="EMBL" id="PQ015378">
    <property type="protein sequence ID" value="XDJ14648.1"/>
    <property type="molecule type" value="Genomic_DNA"/>
</dbReference>
<accession>A0AB39CCJ5</accession>
<name>A0AB39CCJ5_9VIRU</name>
<evidence type="ECO:0008006" key="2">
    <source>
        <dbReference type="Google" id="ProtNLM"/>
    </source>
</evidence>
<sequence>MNEYLLRYAIDNVWCNLGMDRQFQYQLRQLTPKYGTRRYYTVDGDRYDLPFENERDWFHVYQIGQVVPSHLALPKTYNKWMSLEELANKHKMLGEIYVDAGIQYSRANTWVLITHNQNLLVCAKILPLFPDLDEHQPYIHFYQNAFWQSKRSNDKENFIEARSLRPATTAALRQFQIQLSDRLAQVPGGIPLCWVNGRLVHEISLVTAGAGDYCEWVLDTSIYRVAEYRLGGTPTFTSTLDQSNKYLIHLPKDKSVSTIEFHDDLAVFLCKNDNARARYSGVHYHHNDGKWMRQLTHRDWSVPVGKVQSLIAAHPEDPRHPSNPQVWPSDKWATSDPMYLRVYHRRSGYERPIVAESSRIQELYRLKDTDIVRAMTGADSIPVWHAANLEKAPYVRFMSAKPEVIYPITFGDPNKTNQAKKDAQKFAGDVFGYHESAHILADNPAKVVQGQNFRYADLAYVYWQNATVFEFDDKGVLLEWHYHTGGSRYYVVNQKCAWVEAITGVGSTDLQGAYGVNPVEITGNYGFRVYVNPVWGGEPTGEWKDITDLPNRHEWGFLDETGDTPVWRWTADPKKWLGLVRKADRFFMDVRRFNKGDGMIRFSFRHVSTASGQPTEELMDVPFGQFDLFLADENGENGRPLIEDLDYVIIPGKTFRETQVVLCNLEYLNDINTLILRGHGFCSPELTLYKPTEFGFVEYGVLSGNGVYDLHTHKVQRIVVDGHYRAFSDVKFEEDYGTLVINDERNGAPYQIQTPQVAFRDVYDPNSIARKEDDERDKQVSDYMTEYFPQRPRTTSDKIKTQYHVFSAYTNKILHDLQKGILKPPLVNGRYTDMDIQKAVARYEWMKPFDILNRDYNHNHVVVYPHWHPTAQGLDIQQYDFFVRVLKLNLREMPELSQYIIITRT</sequence>
<proteinExistence type="predicted"/>